<dbReference type="Pfam" id="PF03629">
    <property type="entry name" value="SASA"/>
    <property type="match status" value="1"/>
</dbReference>
<dbReference type="PANTHER" id="PTHR31988:SF19">
    <property type="entry name" value="9-O-ACETYL-N-ACETYLNEURAMINIC ACID DEACETYLASE-RELATED"/>
    <property type="match status" value="1"/>
</dbReference>
<dbReference type="InterPro" id="IPR036514">
    <property type="entry name" value="SGNH_hydro_sf"/>
</dbReference>
<dbReference type="SUPFAM" id="SSF52266">
    <property type="entry name" value="SGNH hydrolase"/>
    <property type="match status" value="1"/>
</dbReference>
<feature type="domain" description="Sialate O-acetylesterase" evidence="3">
    <location>
        <begin position="224"/>
        <end position="436"/>
    </location>
</feature>
<sequence length="700" mass="77167">MLGILTLNATVKEIPNPLPDPDGKLGDATKPVKVYVLAGQSNMVGMGNLSGAKNVYTGVYLSSDPVVPEGPVQIYRVGNYKASTLKVFLPDGTPTEKPVAEGQLEVPQHGVYQLHCGFGERSFGEMQLEGKEVYRRDAGGEPVKQDVTLKPGKRYAFKISGFKGTPPRFWMQKTDLLGNGDLEAVAKREGKFPWLVDGGGKWTVRNDVYFQEARLAKDGKGSPLSATSNGKTIGPELGFGHVLGTFHDEQVLLIKTAQGNRSLGFDFRPPSSGRTDPDNKFESLEYKLMVEGVRKTLDNIAEIIPGYKGQGYEIAGFVWFQGHKDSFTEKLIADYEKNLVNLINDVRKVFKTPKLPAVVAAVGFGGHNMQDKFLRILKAQMAVGDAKQHPEYAGNVASVDTRDFWCEVDESPKSEDYHYNRNAETYMLIGDALGRAMVGLLGGKAEPFPLTPRPKRVAGQQTAEPSEEQKVAAQKALRPIIMDGIAPTYIDNPRYNAALLSEASGQRPKRANQFLRGSMYGLINCYHAAGIHDYDWHDFGTDLNKAQWDYFSFDPSETLPVEKGNRYRKVTHPEGMANWFASEFDEGKAGWKKGLQPFGQLDGKLAALSENCTGHFCRCGVKPKTLWKKEVLLIRAPIDLPMLKEGHRYRIVVGGAAHVNSGEGYAIYVNGKLLAESKTGVFVRQGGQPRGAHIYSDVRD</sequence>
<gene>
    <name evidence="4" type="ORF">METZ01_LOCUS154429</name>
</gene>
<dbReference type="EMBL" id="UINC01025637">
    <property type="protein sequence ID" value="SVB01575.1"/>
    <property type="molecule type" value="Genomic_DNA"/>
</dbReference>
<evidence type="ECO:0000256" key="2">
    <source>
        <dbReference type="SAM" id="MobiDB-lite"/>
    </source>
</evidence>
<feature type="region of interest" description="Disordered" evidence="2">
    <location>
        <begin position="449"/>
        <end position="468"/>
    </location>
</feature>
<dbReference type="AlphaFoldDB" id="A0A382AJ17"/>
<dbReference type="Gene3D" id="3.40.50.1110">
    <property type="entry name" value="SGNH hydrolase"/>
    <property type="match status" value="1"/>
</dbReference>
<accession>A0A382AJ17</accession>
<reference evidence="4" key="1">
    <citation type="submission" date="2018-05" db="EMBL/GenBank/DDBJ databases">
        <authorList>
            <person name="Lanie J.A."/>
            <person name="Ng W.-L."/>
            <person name="Kazmierczak K.M."/>
            <person name="Andrzejewski T.M."/>
            <person name="Davidsen T.M."/>
            <person name="Wayne K.J."/>
            <person name="Tettelin H."/>
            <person name="Glass J.I."/>
            <person name="Rusch D."/>
            <person name="Podicherti R."/>
            <person name="Tsui H.-C.T."/>
            <person name="Winkler M.E."/>
        </authorList>
    </citation>
    <scope>NUCLEOTIDE SEQUENCE</scope>
</reference>
<dbReference type="InterPro" id="IPR005181">
    <property type="entry name" value="SASA"/>
</dbReference>
<feature type="non-terminal residue" evidence="4">
    <location>
        <position position="700"/>
    </location>
</feature>
<dbReference type="GO" id="GO:0016787">
    <property type="term" value="F:hydrolase activity"/>
    <property type="evidence" value="ECO:0007669"/>
    <property type="project" value="UniProtKB-KW"/>
</dbReference>
<organism evidence="4">
    <name type="scientific">marine metagenome</name>
    <dbReference type="NCBI Taxonomy" id="408172"/>
    <lineage>
        <taxon>unclassified sequences</taxon>
        <taxon>metagenomes</taxon>
        <taxon>ecological metagenomes</taxon>
    </lineage>
</organism>
<evidence type="ECO:0000259" key="3">
    <source>
        <dbReference type="Pfam" id="PF03629"/>
    </source>
</evidence>
<keyword evidence="1" id="KW-0378">Hydrolase</keyword>
<evidence type="ECO:0000313" key="4">
    <source>
        <dbReference type="EMBL" id="SVB01575.1"/>
    </source>
</evidence>
<dbReference type="PANTHER" id="PTHR31988">
    <property type="entry name" value="ESTERASE, PUTATIVE (DUF303)-RELATED"/>
    <property type="match status" value="1"/>
</dbReference>
<evidence type="ECO:0000256" key="1">
    <source>
        <dbReference type="ARBA" id="ARBA00022801"/>
    </source>
</evidence>
<proteinExistence type="predicted"/>
<dbReference type="InterPro" id="IPR052940">
    <property type="entry name" value="Carb_Esterase_6"/>
</dbReference>
<protein>
    <recommendedName>
        <fullName evidence="3">Sialate O-acetylesterase domain-containing protein</fullName>
    </recommendedName>
</protein>
<name>A0A382AJ17_9ZZZZ</name>